<keyword evidence="2 4" id="KW-0479">Metal-binding</keyword>
<keyword evidence="3 4" id="KW-0408">Iron</keyword>
<dbReference type="PIRSF" id="PIRSF028099">
    <property type="entry name" value="DUF1111"/>
    <property type="match status" value="1"/>
</dbReference>
<dbReference type="Pfam" id="PF06537">
    <property type="entry name" value="DHOR"/>
    <property type="match status" value="1"/>
</dbReference>
<dbReference type="InterPro" id="IPR036909">
    <property type="entry name" value="Cyt_c-like_dom_sf"/>
</dbReference>
<dbReference type="PANTHER" id="PTHR30600:SF4">
    <property type="entry name" value="CYTOCHROME C DOMAIN-CONTAINING PROTEIN"/>
    <property type="match status" value="1"/>
</dbReference>
<sequence>MEVKLKTQRFLRYGGLLLCSLVSHTVYSASGDSCQQCHQQNEIAELITKRVTHIQWDQLPKVPFALIEHLGGRGSNTSSNTSSNAFSEPDAALSAQALSQHLAGDTFFETNFALRSHPNALASGLGPVFNDNNCESCHPKDGRSALPRLRDDLGQIKLSDAGVFLRISVEHENSFQGEHGLVPRNESNLWGSPTPVANFGTQLFQRGSIEGGQGIREPRTNRFHQPDFTARQSGLADVWMRFESVTVSYADGHRVTLRKPIFEVDNPHDAPDDSDQFDPHTPQRQSALFADNVKLSPRIGLPIFGLGLLEAIPESAILAQVNSDPRRNHGITGRANWVFDQQKYLDCQTAQNCESEPPVSLGRFGWKATTPSVAQQSLGALRGDMGVTNTLFGQESIADTALYQKLVANNPQFAAMQNKGIESTETIDQSLVFYAQTLAVPARKLPQRKAQQLDIEQGAQLFAAANCSGCHTPSFTTGKHPIAELSYRTIYPFSDLLLHDMGEGLADGRRAFDASGQEWRTSPLWGIGRTKLVNPAAGFLHDGRARTIEEAILWHGGEAQASRAYFMQLSERDRKKLLAFVHSL</sequence>
<dbReference type="Proteomes" id="UP000838672">
    <property type="component" value="Unassembled WGS sequence"/>
</dbReference>
<comment type="caution">
    <text evidence="7">The sequence shown here is derived from an EMBL/GenBank/DDBJ whole genome shotgun (WGS) entry which is preliminary data.</text>
</comment>
<evidence type="ECO:0000313" key="7">
    <source>
        <dbReference type="EMBL" id="CAH0535224.1"/>
    </source>
</evidence>
<keyword evidence="1 4" id="KW-0349">Heme</keyword>
<dbReference type="Gene3D" id="1.10.760.10">
    <property type="entry name" value="Cytochrome c-like domain"/>
    <property type="match status" value="1"/>
</dbReference>
<dbReference type="EMBL" id="CAKLDI010000002">
    <property type="protein sequence ID" value="CAH0535224.1"/>
    <property type="molecule type" value="Genomic_DNA"/>
</dbReference>
<dbReference type="InterPro" id="IPR051395">
    <property type="entry name" value="Cytochrome_c_Peroxidase/MauG"/>
</dbReference>
<feature type="signal peptide" evidence="5">
    <location>
        <begin position="1"/>
        <end position="28"/>
    </location>
</feature>
<proteinExistence type="predicted"/>
<protein>
    <recommendedName>
        <fullName evidence="6">Cytochrome c domain-containing protein</fullName>
    </recommendedName>
</protein>
<evidence type="ECO:0000256" key="3">
    <source>
        <dbReference type="ARBA" id="ARBA00023004"/>
    </source>
</evidence>
<evidence type="ECO:0000256" key="4">
    <source>
        <dbReference type="PROSITE-ProRule" id="PRU00433"/>
    </source>
</evidence>
<evidence type="ECO:0000256" key="2">
    <source>
        <dbReference type="ARBA" id="ARBA00022723"/>
    </source>
</evidence>
<dbReference type="SUPFAM" id="SSF46626">
    <property type="entry name" value="Cytochrome c"/>
    <property type="match status" value="1"/>
</dbReference>
<name>A0ABN8DYC0_9VIBR</name>
<dbReference type="InterPro" id="IPR010538">
    <property type="entry name" value="DHOR"/>
</dbReference>
<evidence type="ECO:0000259" key="6">
    <source>
        <dbReference type="PROSITE" id="PS51007"/>
    </source>
</evidence>
<evidence type="ECO:0000256" key="1">
    <source>
        <dbReference type="ARBA" id="ARBA00022617"/>
    </source>
</evidence>
<accession>A0ABN8DYC0</accession>
<keyword evidence="8" id="KW-1185">Reference proteome</keyword>
<dbReference type="PROSITE" id="PS51007">
    <property type="entry name" value="CYTC"/>
    <property type="match status" value="1"/>
</dbReference>
<organism evidence="7 8">
    <name type="scientific">Vibrio stylophorae</name>
    <dbReference type="NCBI Taxonomy" id="659351"/>
    <lineage>
        <taxon>Bacteria</taxon>
        <taxon>Pseudomonadati</taxon>
        <taxon>Pseudomonadota</taxon>
        <taxon>Gammaproteobacteria</taxon>
        <taxon>Vibrionales</taxon>
        <taxon>Vibrionaceae</taxon>
        <taxon>Vibrio</taxon>
    </lineage>
</organism>
<reference evidence="7" key="1">
    <citation type="submission" date="2021-11" db="EMBL/GenBank/DDBJ databases">
        <authorList>
            <person name="Rodrigo-Torres L."/>
            <person name="Arahal R. D."/>
            <person name="Lucena T."/>
        </authorList>
    </citation>
    <scope>NUCLEOTIDE SEQUENCE</scope>
    <source>
        <strain evidence="7">CECT 7929</strain>
    </source>
</reference>
<dbReference type="RefSeq" id="WP_237468092.1">
    <property type="nucleotide sequence ID" value="NZ_CAKLDI010000002.1"/>
</dbReference>
<keyword evidence="5" id="KW-0732">Signal</keyword>
<dbReference type="PANTHER" id="PTHR30600">
    <property type="entry name" value="CYTOCHROME C PEROXIDASE-RELATED"/>
    <property type="match status" value="1"/>
</dbReference>
<gene>
    <name evidence="7" type="ORF">VST7929_02877</name>
</gene>
<evidence type="ECO:0000313" key="8">
    <source>
        <dbReference type="Proteomes" id="UP000838672"/>
    </source>
</evidence>
<feature type="domain" description="Cytochrome c" evidence="6">
    <location>
        <begin position="453"/>
        <end position="584"/>
    </location>
</feature>
<evidence type="ECO:0000256" key="5">
    <source>
        <dbReference type="SAM" id="SignalP"/>
    </source>
</evidence>
<dbReference type="InterPro" id="IPR009056">
    <property type="entry name" value="Cyt_c-like_dom"/>
</dbReference>
<feature type="chain" id="PRO_5045355524" description="Cytochrome c domain-containing protein" evidence="5">
    <location>
        <begin position="29"/>
        <end position="584"/>
    </location>
</feature>